<reference evidence="3" key="1">
    <citation type="submission" date="2007-11" db="EMBL/GenBank/DDBJ databases">
        <title>Complete genome sequence of Clostridium phytofermentans ISDg.</title>
        <authorList>
            <person name="Leschine S.B."/>
            <person name="Warnick T.A."/>
            <person name="Blanchard J.L."/>
            <person name="Schnell D.J."/>
            <person name="Petit E.L."/>
            <person name="LaTouf W.G."/>
            <person name="Copeland A."/>
            <person name="Lucas S."/>
            <person name="Lapidus A."/>
            <person name="Barry K."/>
            <person name="Glavina del Rio T."/>
            <person name="Dalin E."/>
            <person name="Tice H."/>
            <person name="Pitluck S."/>
            <person name="Kiss H."/>
            <person name="Brettin T."/>
            <person name="Bruce D."/>
            <person name="Detter J.C."/>
            <person name="Han C."/>
            <person name="Kuske C."/>
            <person name="Schmutz J."/>
            <person name="Larimer F."/>
            <person name="Land M."/>
            <person name="Hauser L."/>
            <person name="Kyrpides N."/>
            <person name="Kim E.A."/>
            <person name="Richardson P."/>
        </authorList>
    </citation>
    <scope>NUCLEOTIDE SEQUENCE [LARGE SCALE GENOMIC DNA]</scope>
    <source>
        <strain evidence="3">ATCC 700394 / DSM 18823 / ISDg</strain>
    </source>
</reference>
<feature type="signal peptide" evidence="1">
    <location>
        <begin position="1"/>
        <end position="19"/>
    </location>
</feature>
<proteinExistence type="predicted"/>
<evidence type="ECO:0000256" key="1">
    <source>
        <dbReference type="SAM" id="SignalP"/>
    </source>
</evidence>
<keyword evidence="3" id="KW-1185">Reference proteome</keyword>
<sequence precursor="true">MKKILVLFMVFTLSVSTLVGCGGKTDEKTGTTPTTKGTSDEVIELTYLTYNGTRDAAGNLIVQNMADAYMAEHQNVKIIVDIQAENNSTDFLTKLDLLQLTGQTGDIIQIPSYREYAPRAAEGFFASINDVLTSEGIKYDDVYAYPSVVNGTYYGIPSEPGIYVVFINKEMLDEAGLPIPKEGWTWDDYRDYAVAMTKGEGANKVYGSYLHTWSEFRREGLYNAVLDNPFIKADGTSNLDSPLFGEWLQFMYDIENTYGCQVPYADAKATSMAYRDVFLQGKAAMTVIGTWVYSDIVNTETYPHDFQTVTAPFPVFADGKAGVTQGGISYNCVGAGTEHVKEAYDFARYMSNEGAVSQNIFPATKDGDIVSVLKAKVGDRTDLVDIDSAVKVWTSNDLVPNIVTNKPDKFVEIDSIFNTESEKFLLGGQNLETTLKNLQDQGNAIINQK</sequence>
<dbReference type="PANTHER" id="PTHR43649:SF12">
    <property type="entry name" value="DIACETYLCHITOBIOSE BINDING PROTEIN DASA"/>
    <property type="match status" value="1"/>
</dbReference>
<dbReference type="InterPro" id="IPR050490">
    <property type="entry name" value="Bact_solute-bd_prot1"/>
</dbReference>
<dbReference type="STRING" id="357809.Cphy_1392"/>
<gene>
    <name evidence="2" type="ordered locus">Cphy_1392</name>
</gene>
<feature type="chain" id="PRO_5039008891" evidence="1">
    <location>
        <begin position="20"/>
        <end position="449"/>
    </location>
</feature>
<evidence type="ECO:0000313" key="2">
    <source>
        <dbReference type="EMBL" id="ABX41767.1"/>
    </source>
</evidence>
<organism evidence="2 3">
    <name type="scientific">Lachnoclostridium phytofermentans (strain ATCC 700394 / DSM 18823 / ISDg)</name>
    <name type="common">Clostridium phytofermentans</name>
    <dbReference type="NCBI Taxonomy" id="357809"/>
    <lineage>
        <taxon>Bacteria</taxon>
        <taxon>Bacillati</taxon>
        <taxon>Bacillota</taxon>
        <taxon>Clostridia</taxon>
        <taxon>Lachnospirales</taxon>
        <taxon>Lachnospiraceae</taxon>
    </lineage>
</organism>
<dbReference type="Gene3D" id="3.40.190.10">
    <property type="entry name" value="Periplasmic binding protein-like II"/>
    <property type="match status" value="1"/>
</dbReference>
<dbReference type="InterPro" id="IPR006059">
    <property type="entry name" value="SBP"/>
</dbReference>
<dbReference type="HOGENOM" id="CLU_031285_10_5_9"/>
<dbReference type="OrthoDB" id="362670at2"/>
<dbReference type="eggNOG" id="COG1653">
    <property type="taxonomic scope" value="Bacteria"/>
</dbReference>
<protein>
    <submittedName>
        <fullName evidence="2">Extracellular solute-binding protein family 1</fullName>
    </submittedName>
</protein>
<dbReference type="PANTHER" id="PTHR43649">
    <property type="entry name" value="ARABINOSE-BINDING PROTEIN-RELATED"/>
    <property type="match status" value="1"/>
</dbReference>
<dbReference type="PROSITE" id="PS51257">
    <property type="entry name" value="PROKAR_LIPOPROTEIN"/>
    <property type="match status" value="1"/>
</dbReference>
<dbReference type="Pfam" id="PF01547">
    <property type="entry name" value="SBP_bac_1"/>
    <property type="match status" value="1"/>
</dbReference>
<dbReference type="Proteomes" id="UP000000370">
    <property type="component" value="Chromosome"/>
</dbReference>
<name>A9KPA5_LACP7</name>
<keyword evidence="1" id="KW-0732">Signal</keyword>
<evidence type="ECO:0000313" key="3">
    <source>
        <dbReference type="Proteomes" id="UP000000370"/>
    </source>
</evidence>
<dbReference type="EMBL" id="CP000885">
    <property type="protein sequence ID" value="ABX41767.1"/>
    <property type="molecule type" value="Genomic_DNA"/>
</dbReference>
<dbReference type="KEGG" id="cpy:Cphy_1392"/>
<dbReference type="SUPFAM" id="SSF53850">
    <property type="entry name" value="Periplasmic binding protein-like II"/>
    <property type="match status" value="1"/>
</dbReference>
<dbReference type="RefSeq" id="WP_012199421.1">
    <property type="nucleotide sequence ID" value="NC_010001.1"/>
</dbReference>
<accession>A9KPA5</accession>
<dbReference type="AlphaFoldDB" id="A9KPA5"/>